<name>A0A1U9YTV0_9BACL</name>
<dbReference type="GO" id="GO:0005886">
    <property type="term" value="C:plasma membrane"/>
    <property type="evidence" value="ECO:0007669"/>
    <property type="project" value="UniProtKB-SubCell"/>
</dbReference>
<sequence>MFLAIRELKQSKLRYLLVALIILLVAFLVFMISGLAQGLSADNASAIQHLKGNYFVLDSDSGHRLNRSSVPAKVTDELGKEGITAVEKLSVEMFSAKLGSKDKNVDIALFATNSDGYLVPEPAEGEPIHNKGTEILVDSSLKREGLQIGDTLKMGPEDTPFTVKGFVDGSRFSHTPVVYMDPEGFKKLEGTRAKTVSDQEPKVNTIVFQTEDSHIQALKQALSEYEIATQKDILKNLPSYSQEQASLNMMIGFLFVIAAFVLAVFFYVITLQKRNQFGVLKALGAKTSYLAANLLGQVMLVTFVCVILSIVITYGVKQILPEAMPFSLNPATVVIYSIILLAVSLAGSLLSLIQIAKVDPVEAIEGGE</sequence>
<evidence type="ECO:0000256" key="3">
    <source>
        <dbReference type="ARBA" id="ARBA00011131"/>
    </source>
</evidence>
<dbReference type="RefSeq" id="WP_077995538.1">
    <property type="nucleotide sequence ID" value="NZ_CP019794.1"/>
</dbReference>
<evidence type="ECO:0000256" key="5">
    <source>
        <dbReference type="ARBA" id="ARBA00022448"/>
    </source>
</evidence>
<accession>A0A1U9YTV0</accession>
<dbReference type="InterPro" id="IPR003838">
    <property type="entry name" value="ABC3_permease_C"/>
</dbReference>
<protein>
    <recommendedName>
        <fullName evidence="4">Putative hemin transport system permease protein HrtB</fullName>
    </recommendedName>
</protein>
<comment type="function">
    <text evidence="10">Part of the ABC transporter complex hrt involved in hemin import. Responsible for the translocation of the substrate across the membrane.</text>
</comment>
<evidence type="ECO:0000313" key="13">
    <source>
        <dbReference type="EMBL" id="ARF69845.1"/>
    </source>
</evidence>
<keyword evidence="9" id="KW-0472">Membrane</keyword>
<evidence type="ECO:0000256" key="8">
    <source>
        <dbReference type="ARBA" id="ARBA00022989"/>
    </source>
</evidence>
<feature type="domain" description="MacB-like periplasmic core" evidence="12">
    <location>
        <begin position="16"/>
        <end position="224"/>
    </location>
</feature>
<keyword evidence="8" id="KW-1133">Transmembrane helix</keyword>
<evidence type="ECO:0000313" key="14">
    <source>
        <dbReference type="Proteomes" id="UP000192727"/>
    </source>
</evidence>
<evidence type="ECO:0000256" key="6">
    <source>
        <dbReference type="ARBA" id="ARBA00022475"/>
    </source>
</evidence>
<dbReference type="InterPro" id="IPR051125">
    <property type="entry name" value="ABC-4/HrtB_transporter"/>
</dbReference>
<dbReference type="AlphaFoldDB" id="A0A1U9YTV0"/>
<dbReference type="GeneID" id="64219481"/>
<keyword evidence="6" id="KW-1003">Cell membrane</keyword>
<dbReference type="EMBL" id="CP020557">
    <property type="protein sequence ID" value="ARF69845.1"/>
    <property type="molecule type" value="Genomic_DNA"/>
</dbReference>
<keyword evidence="7" id="KW-0812">Transmembrane</keyword>
<feature type="domain" description="ABC3 transporter permease C-terminal" evidence="11">
    <location>
        <begin position="249"/>
        <end position="360"/>
    </location>
</feature>
<comment type="similarity">
    <text evidence="2">Belongs to the ABC-4 integral membrane protein family. HrtB subfamily.</text>
</comment>
<keyword evidence="5" id="KW-0813">Transport</keyword>
<dbReference type="InterPro" id="IPR025857">
    <property type="entry name" value="MacB_PCD"/>
</dbReference>
<evidence type="ECO:0000256" key="10">
    <source>
        <dbReference type="ARBA" id="ARBA00024973"/>
    </source>
</evidence>
<comment type="subcellular location">
    <subcellularLocation>
        <location evidence="1">Cell membrane</location>
        <topology evidence="1">Multi-pass membrane protein</topology>
    </subcellularLocation>
</comment>
<dbReference type="Proteomes" id="UP000192727">
    <property type="component" value="Chromosome"/>
</dbReference>
<evidence type="ECO:0000256" key="2">
    <source>
        <dbReference type="ARBA" id="ARBA00008697"/>
    </source>
</evidence>
<evidence type="ECO:0000256" key="1">
    <source>
        <dbReference type="ARBA" id="ARBA00004651"/>
    </source>
</evidence>
<gene>
    <name evidence="13" type="ORF">B7C51_21405</name>
</gene>
<organism evidence="13 14">
    <name type="scientific">Paenibacillus larvae subsp. pulvifaciens</name>
    <dbReference type="NCBI Taxonomy" id="1477"/>
    <lineage>
        <taxon>Bacteria</taxon>
        <taxon>Bacillati</taxon>
        <taxon>Bacillota</taxon>
        <taxon>Bacilli</taxon>
        <taxon>Bacillales</taxon>
        <taxon>Paenibacillaceae</taxon>
        <taxon>Paenibacillus</taxon>
    </lineage>
</organism>
<proteinExistence type="inferred from homology"/>
<dbReference type="Pfam" id="PF02687">
    <property type="entry name" value="FtsX"/>
    <property type="match status" value="1"/>
</dbReference>
<comment type="subunit">
    <text evidence="3">The complex is composed of two ATP-binding proteins (HrtA), two transmembrane proteins (HrtB) and a solute-binding protein.</text>
</comment>
<evidence type="ECO:0000256" key="4">
    <source>
        <dbReference type="ARBA" id="ARBA00016962"/>
    </source>
</evidence>
<evidence type="ECO:0000256" key="7">
    <source>
        <dbReference type="ARBA" id="ARBA00022692"/>
    </source>
</evidence>
<evidence type="ECO:0000256" key="9">
    <source>
        <dbReference type="ARBA" id="ARBA00023136"/>
    </source>
</evidence>
<dbReference type="PANTHER" id="PTHR43738">
    <property type="entry name" value="ABC TRANSPORTER, MEMBRANE PROTEIN"/>
    <property type="match status" value="1"/>
</dbReference>
<evidence type="ECO:0000259" key="11">
    <source>
        <dbReference type="Pfam" id="PF02687"/>
    </source>
</evidence>
<evidence type="ECO:0000259" key="12">
    <source>
        <dbReference type="Pfam" id="PF12704"/>
    </source>
</evidence>
<reference evidence="13 14" key="1">
    <citation type="submission" date="2017-03" db="EMBL/GenBank/DDBJ databases">
        <title>Paenibacillus larvae genome sequencing.</title>
        <authorList>
            <person name="Dingman D.W."/>
        </authorList>
    </citation>
    <scope>NUCLEOTIDE SEQUENCE [LARGE SCALE GENOMIC DNA]</scope>
    <source>
        <strain evidence="13 14">SAG 10367</strain>
    </source>
</reference>
<dbReference type="Pfam" id="PF12704">
    <property type="entry name" value="MacB_PCD"/>
    <property type="match status" value="1"/>
</dbReference>
<dbReference type="PANTHER" id="PTHR43738:SF1">
    <property type="entry name" value="HEMIN TRANSPORT SYSTEM PERMEASE PROTEIN HRTB-RELATED"/>
    <property type="match status" value="1"/>
</dbReference>